<dbReference type="Gene3D" id="3.30.530.20">
    <property type="match status" value="1"/>
</dbReference>
<comment type="caution">
    <text evidence="2">The sequence shown here is derived from an EMBL/GenBank/DDBJ whole genome shotgun (WGS) entry which is preliminary data.</text>
</comment>
<protein>
    <submittedName>
        <fullName evidence="2">MLP-like protein 34</fullName>
    </submittedName>
</protein>
<dbReference type="InterPro" id="IPR023393">
    <property type="entry name" value="START-like_dom_sf"/>
</dbReference>
<sequence length="113" mass="12578">MRAEMCTHLSALASIRSHFTVKCSGSRPFAKEKIEVVDHEKKLVTYSVIDGEILNYYKSFSPTLGVASKADGGAVVTWSVEYEKLNEVVPEAEIIKELAVQTLKELDAYLLKN</sequence>
<name>A0ABR2M5F1_9ASPA</name>
<dbReference type="InterPro" id="IPR051761">
    <property type="entry name" value="MLP-like_ligand-binding"/>
</dbReference>
<accession>A0ABR2M5F1</accession>
<dbReference type="SUPFAM" id="SSF55961">
    <property type="entry name" value="Bet v1-like"/>
    <property type="match status" value="1"/>
</dbReference>
<reference evidence="2 3" key="1">
    <citation type="journal article" date="2022" name="Nat. Plants">
        <title>Genomes of leafy and leafless Platanthera orchids illuminate the evolution of mycoheterotrophy.</title>
        <authorList>
            <person name="Li M.H."/>
            <person name="Liu K.W."/>
            <person name="Li Z."/>
            <person name="Lu H.C."/>
            <person name="Ye Q.L."/>
            <person name="Zhang D."/>
            <person name="Wang J.Y."/>
            <person name="Li Y.F."/>
            <person name="Zhong Z.M."/>
            <person name="Liu X."/>
            <person name="Yu X."/>
            <person name="Liu D.K."/>
            <person name="Tu X.D."/>
            <person name="Liu B."/>
            <person name="Hao Y."/>
            <person name="Liao X.Y."/>
            <person name="Jiang Y.T."/>
            <person name="Sun W.H."/>
            <person name="Chen J."/>
            <person name="Chen Y.Q."/>
            <person name="Ai Y."/>
            <person name="Zhai J.W."/>
            <person name="Wu S.S."/>
            <person name="Zhou Z."/>
            <person name="Hsiao Y.Y."/>
            <person name="Wu W.L."/>
            <person name="Chen Y.Y."/>
            <person name="Lin Y.F."/>
            <person name="Hsu J.L."/>
            <person name="Li C.Y."/>
            <person name="Wang Z.W."/>
            <person name="Zhao X."/>
            <person name="Zhong W.Y."/>
            <person name="Ma X.K."/>
            <person name="Ma L."/>
            <person name="Huang J."/>
            <person name="Chen G.Z."/>
            <person name="Huang M.Z."/>
            <person name="Huang L."/>
            <person name="Peng D.H."/>
            <person name="Luo Y.B."/>
            <person name="Zou S.Q."/>
            <person name="Chen S.P."/>
            <person name="Lan S."/>
            <person name="Tsai W.C."/>
            <person name="Van de Peer Y."/>
            <person name="Liu Z.J."/>
        </authorList>
    </citation>
    <scope>NUCLEOTIDE SEQUENCE [LARGE SCALE GENOMIC DNA]</scope>
    <source>
        <strain evidence="2">Lor288</strain>
    </source>
</reference>
<dbReference type="PANTHER" id="PTHR31907">
    <property type="entry name" value="MLP-LIKE PROTEIN 423"/>
    <property type="match status" value="1"/>
</dbReference>
<dbReference type="Pfam" id="PF00407">
    <property type="entry name" value="Bet_v_1"/>
    <property type="match status" value="1"/>
</dbReference>
<feature type="domain" description="Bet v I/Major latex protein" evidence="1">
    <location>
        <begin position="10"/>
        <end position="113"/>
    </location>
</feature>
<keyword evidence="3" id="KW-1185">Reference proteome</keyword>
<evidence type="ECO:0000313" key="3">
    <source>
        <dbReference type="Proteomes" id="UP001412067"/>
    </source>
</evidence>
<dbReference type="Proteomes" id="UP001412067">
    <property type="component" value="Unassembled WGS sequence"/>
</dbReference>
<dbReference type="EMBL" id="JBBWWR010000012">
    <property type="protein sequence ID" value="KAK8959384.1"/>
    <property type="molecule type" value="Genomic_DNA"/>
</dbReference>
<dbReference type="SMART" id="SM01037">
    <property type="entry name" value="Bet_v_1"/>
    <property type="match status" value="1"/>
</dbReference>
<dbReference type="InterPro" id="IPR000916">
    <property type="entry name" value="Bet_v_I/MLP"/>
</dbReference>
<proteinExistence type="predicted"/>
<evidence type="ECO:0000259" key="1">
    <source>
        <dbReference type="SMART" id="SM01037"/>
    </source>
</evidence>
<organism evidence="2 3">
    <name type="scientific">Platanthera guangdongensis</name>
    <dbReference type="NCBI Taxonomy" id="2320717"/>
    <lineage>
        <taxon>Eukaryota</taxon>
        <taxon>Viridiplantae</taxon>
        <taxon>Streptophyta</taxon>
        <taxon>Embryophyta</taxon>
        <taxon>Tracheophyta</taxon>
        <taxon>Spermatophyta</taxon>
        <taxon>Magnoliopsida</taxon>
        <taxon>Liliopsida</taxon>
        <taxon>Asparagales</taxon>
        <taxon>Orchidaceae</taxon>
        <taxon>Orchidoideae</taxon>
        <taxon>Orchideae</taxon>
        <taxon>Orchidinae</taxon>
        <taxon>Platanthera</taxon>
    </lineage>
</organism>
<gene>
    <name evidence="2" type="primary">MLP34</name>
    <name evidence="2" type="ORF">KSP40_PGU016148</name>
</gene>
<evidence type="ECO:0000313" key="2">
    <source>
        <dbReference type="EMBL" id="KAK8959384.1"/>
    </source>
</evidence>